<keyword evidence="5" id="KW-1185">Reference proteome</keyword>
<dbReference type="EMBL" id="JQCR01000002">
    <property type="protein sequence ID" value="KGE19085.1"/>
    <property type="molecule type" value="Genomic_DNA"/>
</dbReference>
<feature type="transmembrane region" description="Helical" evidence="2">
    <location>
        <begin position="44"/>
        <end position="64"/>
    </location>
</feature>
<reference evidence="4 5" key="2">
    <citation type="submission" date="2014-10" db="EMBL/GenBank/DDBJ databases">
        <title>Comparative genomics of the Paenibacillus odorifer group.</title>
        <authorList>
            <person name="Tsai Y.-C."/>
            <person name="Martin N."/>
            <person name="Korlach J."/>
            <person name="Wiedmann M."/>
        </authorList>
    </citation>
    <scope>NUCLEOTIDE SEQUENCE [LARGE SCALE GENOMIC DNA]</scope>
    <source>
        <strain evidence="4 5">DSM 18334</strain>
    </source>
</reference>
<name>A0A098M954_9BACL</name>
<feature type="coiled-coil region" evidence="1">
    <location>
        <begin position="81"/>
        <end position="108"/>
    </location>
</feature>
<sequence length="245" mass="27633">MNLDEQLRAALQDETKGWVAPPELKERVLKQVASTQGGKKMKKWLVAGIVAAALLIPTGAYAGYNYLADTIYGSQENVAQFGVTQQQYDQLEAKLQGAEQNFSEEEFAKLMSLLKELGNYNLKIADSKGVLHPEQLSANEQVAYTKLTAELEPYFAKLNKETAPSNDTSWSKRMKQAEQTFSEVELADFKRILNEMKNYNDITMDSDGSVHMDRLSETDKINHQQLYDQIKPYTDKLGTVIMPPK</sequence>
<reference evidence="4 5" key="1">
    <citation type="submission" date="2014-08" db="EMBL/GenBank/DDBJ databases">
        <authorList>
            <person name="den Bakker H.C."/>
        </authorList>
    </citation>
    <scope>NUCLEOTIDE SEQUENCE [LARGE SCALE GENOMIC DNA]</scope>
    <source>
        <strain evidence="4 5">DSM 18334</strain>
    </source>
</reference>
<organism evidence="4 5">
    <name type="scientific">Paenibacillus wynnii</name>
    <dbReference type="NCBI Taxonomy" id="268407"/>
    <lineage>
        <taxon>Bacteria</taxon>
        <taxon>Bacillati</taxon>
        <taxon>Bacillota</taxon>
        <taxon>Bacilli</taxon>
        <taxon>Bacillales</taxon>
        <taxon>Paenibacillaceae</taxon>
        <taxon>Paenibacillus</taxon>
    </lineage>
</organism>
<proteinExistence type="predicted"/>
<evidence type="ECO:0000256" key="1">
    <source>
        <dbReference type="SAM" id="Coils"/>
    </source>
</evidence>
<keyword evidence="2" id="KW-1133">Transmembrane helix</keyword>
<keyword evidence="1" id="KW-0175">Coiled coil</keyword>
<dbReference type="AlphaFoldDB" id="A0A098M954"/>
<comment type="caution">
    <text evidence="4">The sequence shown here is derived from an EMBL/GenBank/DDBJ whole genome shotgun (WGS) entry which is preliminary data.</text>
</comment>
<dbReference type="Pfam" id="PF12207">
    <property type="entry name" value="DUF3600"/>
    <property type="match status" value="1"/>
</dbReference>
<evidence type="ECO:0000259" key="3">
    <source>
        <dbReference type="Pfam" id="PF12207"/>
    </source>
</evidence>
<keyword evidence="2" id="KW-0812">Transmembrane</keyword>
<dbReference type="Proteomes" id="UP000029734">
    <property type="component" value="Unassembled WGS sequence"/>
</dbReference>
<accession>A0A098M954</accession>
<evidence type="ECO:0000313" key="4">
    <source>
        <dbReference type="EMBL" id="KGE19085.1"/>
    </source>
</evidence>
<dbReference type="InterPro" id="IPR022019">
    <property type="entry name" value="DUF3600"/>
</dbReference>
<protein>
    <recommendedName>
        <fullName evidence="3">DUF3600 domain-containing protein</fullName>
    </recommendedName>
</protein>
<dbReference type="RefSeq" id="WP_036649672.1">
    <property type="nucleotide sequence ID" value="NZ_JQCR01000002.1"/>
</dbReference>
<evidence type="ECO:0000256" key="2">
    <source>
        <dbReference type="SAM" id="Phobius"/>
    </source>
</evidence>
<dbReference type="STRING" id="268407.PWYN_06800"/>
<gene>
    <name evidence="4" type="ORF">PWYN_06800</name>
</gene>
<dbReference type="InterPro" id="IPR038267">
    <property type="entry name" value="ECF_sigma_eff"/>
</dbReference>
<evidence type="ECO:0000313" key="5">
    <source>
        <dbReference type="Proteomes" id="UP000029734"/>
    </source>
</evidence>
<dbReference type="Gene3D" id="1.10.3950.10">
    <property type="entry name" value="putative ecf-type sigma factor negative effector from bacillus cereus"/>
    <property type="match status" value="2"/>
</dbReference>
<feature type="domain" description="DUF3600" evidence="3">
    <location>
        <begin position="67"/>
        <end position="162"/>
    </location>
</feature>
<dbReference type="eggNOG" id="ENOG502ZCC4">
    <property type="taxonomic scope" value="Bacteria"/>
</dbReference>
<keyword evidence="2" id="KW-0472">Membrane</keyword>